<comment type="caution">
    <text evidence="1">The sequence shown here is derived from an EMBL/GenBank/DDBJ whole genome shotgun (WGS) entry which is preliminary data.</text>
</comment>
<dbReference type="Proteomes" id="UP000326396">
    <property type="component" value="Linkage Group LG15"/>
</dbReference>
<gene>
    <name evidence="1" type="ORF">E3N88_14168</name>
</gene>
<dbReference type="EMBL" id="SZYD01000007">
    <property type="protein sequence ID" value="KAD5802808.1"/>
    <property type="molecule type" value="Genomic_DNA"/>
</dbReference>
<protein>
    <submittedName>
        <fullName evidence="1">Uncharacterized protein</fullName>
    </submittedName>
</protein>
<sequence>MSLGSLRKHSGDVSEMRCDLLDPFKITMGPVSSSFWTTPFCSTKTLPVGNISMPHYLNVYHNTKKFWKQVTNIYTKGICKLPANGLSADSVESSRKKKNEMLDAILMKKTNLSLRLIPSVPPSRAAWL</sequence>
<evidence type="ECO:0000313" key="1">
    <source>
        <dbReference type="EMBL" id="KAD5802808.1"/>
    </source>
</evidence>
<name>A0A5N6P1Y8_9ASTR</name>
<organism evidence="1 2">
    <name type="scientific">Mikania micrantha</name>
    <name type="common">bitter vine</name>
    <dbReference type="NCBI Taxonomy" id="192012"/>
    <lineage>
        <taxon>Eukaryota</taxon>
        <taxon>Viridiplantae</taxon>
        <taxon>Streptophyta</taxon>
        <taxon>Embryophyta</taxon>
        <taxon>Tracheophyta</taxon>
        <taxon>Spermatophyta</taxon>
        <taxon>Magnoliopsida</taxon>
        <taxon>eudicotyledons</taxon>
        <taxon>Gunneridae</taxon>
        <taxon>Pentapetalae</taxon>
        <taxon>asterids</taxon>
        <taxon>campanulids</taxon>
        <taxon>Asterales</taxon>
        <taxon>Asteraceae</taxon>
        <taxon>Asteroideae</taxon>
        <taxon>Heliantheae alliance</taxon>
        <taxon>Eupatorieae</taxon>
        <taxon>Mikania</taxon>
    </lineage>
</organism>
<keyword evidence="2" id="KW-1185">Reference proteome</keyword>
<evidence type="ECO:0000313" key="2">
    <source>
        <dbReference type="Proteomes" id="UP000326396"/>
    </source>
</evidence>
<dbReference type="AlphaFoldDB" id="A0A5N6P1Y8"/>
<accession>A0A5N6P1Y8</accession>
<proteinExistence type="predicted"/>
<reference evidence="1 2" key="1">
    <citation type="submission" date="2019-05" db="EMBL/GenBank/DDBJ databases">
        <title>Mikania micrantha, genome provides insights into the molecular mechanism of rapid growth.</title>
        <authorList>
            <person name="Liu B."/>
        </authorList>
    </citation>
    <scope>NUCLEOTIDE SEQUENCE [LARGE SCALE GENOMIC DNA]</scope>
    <source>
        <strain evidence="1">NLD-2019</strain>
        <tissue evidence="1">Leaf</tissue>
    </source>
</reference>